<comment type="caution">
    <text evidence="1">The sequence shown here is derived from an EMBL/GenBank/DDBJ whole genome shotgun (WGS) entry which is preliminary data.</text>
</comment>
<gene>
    <name evidence="1" type="ORF">LCGC14_2491740</name>
</gene>
<proteinExistence type="predicted"/>
<evidence type="ECO:0000313" key="1">
    <source>
        <dbReference type="EMBL" id="KKL16819.1"/>
    </source>
</evidence>
<dbReference type="EMBL" id="LAZR01039515">
    <property type="protein sequence ID" value="KKL16819.1"/>
    <property type="molecule type" value="Genomic_DNA"/>
</dbReference>
<organism evidence="1">
    <name type="scientific">marine sediment metagenome</name>
    <dbReference type="NCBI Taxonomy" id="412755"/>
    <lineage>
        <taxon>unclassified sequences</taxon>
        <taxon>metagenomes</taxon>
        <taxon>ecological metagenomes</taxon>
    </lineage>
</organism>
<reference evidence="1" key="1">
    <citation type="journal article" date="2015" name="Nature">
        <title>Complex archaea that bridge the gap between prokaryotes and eukaryotes.</title>
        <authorList>
            <person name="Spang A."/>
            <person name="Saw J.H."/>
            <person name="Jorgensen S.L."/>
            <person name="Zaremba-Niedzwiedzka K."/>
            <person name="Martijn J."/>
            <person name="Lind A.E."/>
            <person name="van Eijk R."/>
            <person name="Schleper C."/>
            <person name="Guy L."/>
            <person name="Ettema T.J."/>
        </authorList>
    </citation>
    <scope>NUCLEOTIDE SEQUENCE</scope>
</reference>
<accession>A0A0F9B4L0</accession>
<sequence length="113" mass="13313">MSTVFRTCRILMRYDICHNQHFLEVFRKGNGLRFFSSINGKNVQQQLTNKNVTKGLPEKLQRSNKFQSGYFIPGKNEKGYELWENDVLKGLQEIDDYNNMIKSIKENNYGKDL</sequence>
<name>A0A0F9B4L0_9ZZZZ</name>
<dbReference type="AlphaFoldDB" id="A0A0F9B4L0"/>
<protein>
    <submittedName>
        <fullName evidence="1">Uncharacterized protein</fullName>
    </submittedName>
</protein>